<evidence type="ECO:0000256" key="3">
    <source>
        <dbReference type="ARBA" id="ARBA00022927"/>
    </source>
</evidence>
<keyword evidence="2" id="KW-0813">Transport</keyword>
<dbReference type="AlphaFoldDB" id="A0A5E8BD88"/>
<proteinExistence type="predicted"/>
<feature type="compositionally biased region" description="Polar residues" evidence="6">
    <location>
        <begin position="413"/>
        <end position="427"/>
    </location>
</feature>
<dbReference type="Pfam" id="PF00790">
    <property type="entry name" value="VHS"/>
    <property type="match status" value="1"/>
</dbReference>
<dbReference type="GO" id="GO:0043130">
    <property type="term" value="F:ubiquitin binding"/>
    <property type="evidence" value="ECO:0007669"/>
    <property type="project" value="InterPro"/>
</dbReference>
<name>A0A5E8BD88_9ASCO</name>
<dbReference type="FunFam" id="1.20.5.170:FF:000024">
    <property type="entry name" value="VHS domain-containing protein"/>
    <property type="match status" value="1"/>
</dbReference>
<dbReference type="GO" id="GO:0006895">
    <property type="term" value="P:Golgi to endosome transport"/>
    <property type="evidence" value="ECO:0007669"/>
    <property type="project" value="UniProtKB-ARBA"/>
</dbReference>
<dbReference type="InterPro" id="IPR008153">
    <property type="entry name" value="GAE_dom"/>
</dbReference>
<feature type="region of interest" description="Disordered" evidence="6">
    <location>
        <begin position="1"/>
        <end position="21"/>
    </location>
</feature>
<evidence type="ECO:0000313" key="10">
    <source>
        <dbReference type="EMBL" id="VVT49514.1"/>
    </source>
</evidence>
<dbReference type="FunFam" id="1.25.40.90:FF:000008">
    <property type="entry name" value="VHS domain protein"/>
    <property type="match status" value="1"/>
</dbReference>
<keyword evidence="11" id="KW-1185">Reference proteome</keyword>
<dbReference type="PROSITE" id="PS50180">
    <property type="entry name" value="GAE"/>
    <property type="match status" value="1"/>
</dbReference>
<gene>
    <name evidence="10" type="ORF">SAPINGB_P002307</name>
</gene>
<dbReference type="SUPFAM" id="SSF89009">
    <property type="entry name" value="GAT-like domain"/>
    <property type="match status" value="1"/>
</dbReference>
<feature type="compositionally biased region" description="Low complexity" evidence="6">
    <location>
        <begin position="442"/>
        <end position="468"/>
    </location>
</feature>
<keyword evidence="4" id="KW-0333">Golgi apparatus</keyword>
<evidence type="ECO:0008006" key="12">
    <source>
        <dbReference type="Google" id="ProtNLM"/>
    </source>
</evidence>
<dbReference type="InterPro" id="IPR008152">
    <property type="entry name" value="Clathrin_a/b/g-adaptin_app_Ig"/>
</dbReference>
<feature type="domain" description="GAT" evidence="9">
    <location>
        <begin position="225"/>
        <end position="351"/>
    </location>
</feature>
<evidence type="ECO:0000256" key="1">
    <source>
        <dbReference type="ARBA" id="ARBA00004601"/>
    </source>
</evidence>
<sequence>MSRYSDSPSSAPSSSSASYTDRFRVDDHFPSDFEAAPVGAVEPRQHRSQPTESTLVTLIERACSPNLHEPNLSLNLEISDLINQKKGPYPRVAAVNIVRLINSKNSHVAILALSVLDICVKNCGYPFHLQISRKEFLNDLVKRFPEKPPIAYTRVQTLILQAIQEWWETICCTSKYKDDLGYIRDMHRLLNRKGYIFPEVSATEAAVLNPADTLQSASELEQEERDAQEAKLQELIRRGTPADLQEANRLMKVMAGFQDQKTNYRAKVAEEVDKVRRKAELLDEMLANLGTDTDVSNDDVITDIVASLKTSVPKIKSLIDEEHDDTEAVQKLLGLNDYMVSLLKKYSLARDSDFGAAQSVQIARPANVNITTSHPETSISLIDFGDDEDENKQTSTNSISTPLGSPKPGNNLDLLSQLNGLSVSSPPKQAPAPSNGYSNADLLASLASPSSPSTQSPQVTASPSQQSSGPNYDFLKSLSSPKSSLPGSPAIGSLSLLSSGTPPPTSSPAHADEWNFASATPTTITPVNPGTPFALLDDGTITVSGTVTRDSPTSVHAILTLSNKSLTTDLANVNLLLAVKRDLSIRLDPLSSTTLPRFASVGAQQHTYVGNVVPGAEVKLRWKITYTVNGGATVDRDGITSLPHV</sequence>
<dbReference type="SUPFAM" id="SSF48464">
    <property type="entry name" value="ENTH/VHS domain"/>
    <property type="match status" value="1"/>
</dbReference>
<accession>A0A5E8BD88</accession>
<protein>
    <recommendedName>
        <fullName evidence="12">VHS domain-containing protein</fullName>
    </recommendedName>
</protein>
<dbReference type="Gene3D" id="1.25.40.90">
    <property type="match status" value="1"/>
</dbReference>
<dbReference type="GO" id="GO:0005829">
    <property type="term" value="C:cytosol"/>
    <property type="evidence" value="ECO:0007669"/>
    <property type="project" value="GOC"/>
</dbReference>
<dbReference type="InterPro" id="IPR038425">
    <property type="entry name" value="GAT_sf"/>
</dbReference>
<dbReference type="RefSeq" id="XP_031852917.1">
    <property type="nucleotide sequence ID" value="XM_031997026.1"/>
</dbReference>
<organism evidence="10 11">
    <name type="scientific">Magnusiomyces paraingens</name>
    <dbReference type="NCBI Taxonomy" id="2606893"/>
    <lineage>
        <taxon>Eukaryota</taxon>
        <taxon>Fungi</taxon>
        <taxon>Dikarya</taxon>
        <taxon>Ascomycota</taxon>
        <taxon>Saccharomycotina</taxon>
        <taxon>Dipodascomycetes</taxon>
        <taxon>Dipodascales</taxon>
        <taxon>Dipodascaceae</taxon>
        <taxon>Magnusiomyces</taxon>
    </lineage>
</organism>
<dbReference type="PROSITE" id="PS50179">
    <property type="entry name" value="VHS"/>
    <property type="match status" value="1"/>
</dbReference>
<dbReference type="GO" id="GO:0035091">
    <property type="term" value="F:phosphatidylinositol binding"/>
    <property type="evidence" value="ECO:0007669"/>
    <property type="project" value="InterPro"/>
</dbReference>
<dbReference type="Pfam" id="PF03127">
    <property type="entry name" value="GAT"/>
    <property type="match status" value="1"/>
</dbReference>
<dbReference type="GO" id="GO:0005802">
    <property type="term" value="C:trans-Golgi network"/>
    <property type="evidence" value="ECO:0007669"/>
    <property type="project" value="TreeGrafter"/>
</dbReference>
<evidence type="ECO:0000256" key="4">
    <source>
        <dbReference type="ARBA" id="ARBA00023034"/>
    </source>
</evidence>
<feature type="compositionally biased region" description="Low complexity" evidence="6">
    <location>
        <begin position="1"/>
        <end position="20"/>
    </location>
</feature>
<dbReference type="InterPro" id="IPR002014">
    <property type="entry name" value="VHS_dom"/>
</dbReference>
<dbReference type="CDD" id="cd14235">
    <property type="entry name" value="GAT_GGA_fungi"/>
    <property type="match status" value="1"/>
</dbReference>
<dbReference type="Gene3D" id="1.20.58.160">
    <property type="match status" value="1"/>
</dbReference>
<evidence type="ECO:0000259" key="7">
    <source>
        <dbReference type="PROSITE" id="PS50179"/>
    </source>
</evidence>
<dbReference type="SUPFAM" id="SSF49348">
    <property type="entry name" value="Clathrin adaptor appendage domain"/>
    <property type="match status" value="1"/>
</dbReference>
<evidence type="ECO:0000256" key="6">
    <source>
        <dbReference type="SAM" id="MobiDB-lite"/>
    </source>
</evidence>
<dbReference type="PROSITE" id="PS50909">
    <property type="entry name" value="GAT"/>
    <property type="match status" value="1"/>
</dbReference>
<dbReference type="InterPro" id="IPR052653">
    <property type="entry name" value="ARF-binding"/>
</dbReference>
<dbReference type="SMART" id="SM00288">
    <property type="entry name" value="VHS"/>
    <property type="match status" value="1"/>
</dbReference>
<dbReference type="GO" id="GO:0043328">
    <property type="term" value="P:protein transport to vacuole involved in ubiquitin-dependent protein catabolic process via the multivesicular body sorting pathway"/>
    <property type="evidence" value="ECO:0007669"/>
    <property type="project" value="TreeGrafter"/>
</dbReference>
<dbReference type="InterPro" id="IPR013041">
    <property type="entry name" value="Clathrin_app_Ig-like_sf"/>
</dbReference>
<dbReference type="Proteomes" id="UP000398389">
    <property type="component" value="Unassembled WGS sequence"/>
</dbReference>
<evidence type="ECO:0000313" key="11">
    <source>
        <dbReference type="Proteomes" id="UP000398389"/>
    </source>
</evidence>
<reference evidence="10 11" key="1">
    <citation type="submission" date="2019-09" db="EMBL/GenBank/DDBJ databases">
        <authorList>
            <person name="Brejova B."/>
        </authorList>
    </citation>
    <scope>NUCLEOTIDE SEQUENCE [LARGE SCALE GENOMIC DNA]</scope>
</reference>
<feature type="domain" description="GAE" evidence="8">
    <location>
        <begin position="528"/>
        <end position="643"/>
    </location>
</feature>
<dbReference type="EMBL" id="CABVLU010000002">
    <property type="protein sequence ID" value="VVT49514.1"/>
    <property type="molecule type" value="Genomic_DNA"/>
</dbReference>
<dbReference type="OrthoDB" id="2018246at2759"/>
<comment type="function">
    <text evidence="5">May play a role in the regulation of membrane traffic through the trans-Golgi network.</text>
</comment>
<evidence type="ECO:0000256" key="2">
    <source>
        <dbReference type="ARBA" id="ARBA00022448"/>
    </source>
</evidence>
<evidence type="ECO:0000259" key="8">
    <source>
        <dbReference type="PROSITE" id="PS50180"/>
    </source>
</evidence>
<dbReference type="InterPro" id="IPR008942">
    <property type="entry name" value="ENTH_VHS"/>
</dbReference>
<dbReference type="Pfam" id="PF02883">
    <property type="entry name" value="Alpha_adaptinC2"/>
    <property type="match status" value="1"/>
</dbReference>
<feature type="compositionally biased region" description="Low complexity" evidence="6">
    <location>
        <begin position="475"/>
        <end position="486"/>
    </location>
</feature>
<feature type="domain" description="VHS" evidence="7">
    <location>
        <begin position="62"/>
        <end position="198"/>
    </location>
</feature>
<dbReference type="GeneID" id="43581126"/>
<feature type="compositionally biased region" description="Polar residues" evidence="6">
    <location>
        <begin position="393"/>
        <end position="403"/>
    </location>
</feature>
<dbReference type="PANTHER" id="PTHR47180">
    <property type="entry name" value="ADP-RIBOSYLATION FACTOR-BINDING PROTEIN GGA1-RELATED"/>
    <property type="match status" value="1"/>
</dbReference>
<evidence type="ECO:0000256" key="5">
    <source>
        <dbReference type="ARBA" id="ARBA00053552"/>
    </source>
</evidence>
<keyword evidence="3" id="KW-0653">Protein transport</keyword>
<dbReference type="SMART" id="SM00809">
    <property type="entry name" value="Alpha_adaptinC2"/>
    <property type="match status" value="1"/>
</dbReference>
<evidence type="ECO:0000259" key="9">
    <source>
        <dbReference type="PROSITE" id="PS50909"/>
    </source>
</evidence>
<dbReference type="Gene3D" id="2.60.40.1230">
    <property type="match status" value="1"/>
</dbReference>
<dbReference type="PANTHER" id="PTHR47180:SF1">
    <property type="entry name" value="ADP-RIBOSYLATION FACTOR-BINDING PROTEIN GGA1-RELATED"/>
    <property type="match status" value="1"/>
</dbReference>
<dbReference type="GO" id="GO:0006896">
    <property type="term" value="P:Golgi to vacuole transport"/>
    <property type="evidence" value="ECO:0007669"/>
    <property type="project" value="TreeGrafter"/>
</dbReference>
<dbReference type="CDD" id="cd16998">
    <property type="entry name" value="VHS_GGA_fungi"/>
    <property type="match status" value="1"/>
</dbReference>
<comment type="subcellular location">
    <subcellularLocation>
        <location evidence="1">Golgi apparatus</location>
        <location evidence="1">trans-Golgi network</location>
    </subcellularLocation>
</comment>
<feature type="region of interest" description="Disordered" evidence="6">
    <location>
        <begin position="380"/>
        <end position="486"/>
    </location>
</feature>
<dbReference type="InterPro" id="IPR004152">
    <property type="entry name" value="GAT_dom"/>
</dbReference>